<sequence>MKQLKLFSLITSTLMVMQLSAVNLTVNDIRNFTIDSNTVITLDGALISPSLLDIIGTGGYKIRFRINDDVNPTISQGTFSEINLISDIIAPITSTQPLMILDQEVFTTAATVLENINSSNQLVVGDLVKVSGVISAIDNSLELSRLELDNSMSEWKLRGFARNITATTFTIGDLTININGVTATNCANGFINNSFVSIKTSPDASYVSGQPLTTLTSIECQTPDVDEDSNNSIPVVVEGVISEFVDLVSFKINNLTVFFDATTGFDNGEVEHIDIGTKVEVQGMLDTNNRLIDAQTIRFIHYRVKIIAPVAPADITLNQSIGIMGVNVRIIPQTRDDNNIISSGLDEPRQIEVRGFVDSAGNIFAQRVKDKGEVELDESELRGGVTAINQPFITVLGITIDSTNSLFELDDNMVDMTTFFAQLQVGMQISIEDAIYDSSTNTLSFGEIEIEEQELEDEPDDNKQLSPGNKRDIIGTGGIGIATITGTEVIFNSSFE</sequence>
<name>A0A3B0VF24_9ZZZZ</name>
<proteinExistence type="predicted"/>
<accession>A0A3B0VF24</accession>
<protein>
    <recommendedName>
        <fullName evidence="1">DUF5666 domain-containing protein</fullName>
    </recommendedName>
</protein>
<organism evidence="2">
    <name type="scientific">hydrothermal vent metagenome</name>
    <dbReference type="NCBI Taxonomy" id="652676"/>
    <lineage>
        <taxon>unclassified sequences</taxon>
        <taxon>metagenomes</taxon>
        <taxon>ecological metagenomes</taxon>
    </lineage>
</organism>
<dbReference type="Pfam" id="PF18914">
    <property type="entry name" value="DUF5666"/>
    <property type="match status" value="3"/>
</dbReference>
<reference evidence="2" key="1">
    <citation type="submission" date="2018-06" db="EMBL/GenBank/DDBJ databases">
        <authorList>
            <person name="Zhirakovskaya E."/>
        </authorList>
    </citation>
    <scope>NUCLEOTIDE SEQUENCE</scope>
</reference>
<dbReference type="EMBL" id="UOEW01000345">
    <property type="protein sequence ID" value="VAW42145.1"/>
    <property type="molecule type" value="Genomic_DNA"/>
</dbReference>
<gene>
    <name evidence="2" type="ORF">MNBD_GAMMA01-712</name>
</gene>
<evidence type="ECO:0000259" key="1">
    <source>
        <dbReference type="Pfam" id="PF18914"/>
    </source>
</evidence>
<feature type="domain" description="DUF5666" evidence="1">
    <location>
        <begin position="319"/>
        <end position="369"/>
    </location>
</feature>
<dbReference type="AlphaFoldDB" id="A0A3B0VF24"/>
<feature type="domain" description="DUF5666" evidence="1">
    <location>
        <begin position="238"/>
        <end position="291"/>
    </location>
</feature>
<evidence type="ECO:0000313" key="2">
    <source>
        <dbReference type="EMBL" id="VAW42145.1"/>
    </source>
</evidence>
<feature type="domain" description="DUF5666" evidence="1">
    <location>
        <begin position="94"/>
        <end position="135"/>
    </location>
</feature>
<dbReference type="InterPro" id="IPR043724">
    <property type="entry name" value="DUF5666"/>
</dbReference>